<proteinExistence type="predicted"/>
<keyword evidence="4" id="KW-0804">Transcription</keyword>
<evidence type="ECO:0000256" key="4">
    <source>
        <dbReference type="ARBA" id="ARBA00023163"/>
    </source>
</evidence>
<evidence type="ECO:0000256" key="2">
    <source>
        <dbReference type="ARBA" id="ARBA00023015"/>
    </source>
</evidence>
<reference evidence="7 8" key="1">
    <citation type="journal article" date="2024" name="IMA Fungus">
        <title>IMA Genome - F19 : A genome assembly and annotation guide to empower mycologists, including annotated draft genome sequences of Ceratocystis pirilliformis, Diaporthe australafricana, Fusarium ophioides, Paecilomyces lecythidis, and Sporothrix stenoceras.</title>
        <authorList>
            <person name="Aylward J."/>
            <person name="Wilson A.M."/>
            <person name="Visagie C.M."/>
            <person name="Spraker J."/>
            <person name="Barnes I."/>
            <person name="Buitendag C."/>
            <person name="Ceriani C."/>
            <person name="Del Mar Angel L."/>
            <person name="du Plessis D."/>
            <person name="Fuchs T."/>
            <person name="Gasser K."/>
            <person name="Kramer D."/>
            <person name="Li W."/>
            <person name="Munsamy K."/>
            <person name="Piso A."/>
            <person name="Price J.L."/>
            <person name="Sonnekus B."/>
            <person name="Thomas C."/>
            <person name="van der Nest A."/>
            <person name="van Dijk A."/>
            <person name="van Heerden A."/>
            <person name="van Vuuren N."/>
            <person name="Yilmaz N."/>
            <person name="Duong T.A."/>
            <person name="van der Merwe N.A."/>
            <person name="Wingfield M.J."/>
            <person name="Wingfield B.D."/>
        </authorList>
    </citation>
    <scope>NUCLEOTIDE SEQUENCE [LARGE SCALE GENOMIC DNA]</scope>
    <source>
        <strain evidence="7 8">CMW 18300</strain>
    </source>
</reference>
<gene>
    <name evidence="7" type="ORF">Daus18300_001071</name>
</gene>
<keyword evidence="3" id="KW-0238">DNA-binding</keyword>
<protein>
    <recommendedName>
        <fullName evidence="9">C6 transcription factor</fullName>
    </recommendedName>
</protein>
<evidence type="ECO:0000313" key="7">
    <source>
        <dbReference type="EMBL" id="KAL1881220.1"/>
    </source>
</evidence>
<evidence type="ECO:0000256" key="6">
    <source>
        <dbReference type="SAM" id="MobiDB-lite"/>
    </source>
</evidence>
<evidence type="ECO:0000313" key="8">
    <source>
        <dbReference type="Proteomes" id="UP001583177"/>
    </source>
</evidence>
<dbReference type="EMBL" id="JAWRVE010000006">
    <property type="protein sequence ID" value="KAL1881220.1"/>
    <property type="molecule type" value="Genomic_DNA"/>
</dbReference>
<keyword evidence="5" id="KW-0539">Nucleus</keyword>
<comment type="subcellular location">
    <subcellularLocation>
        <location evidence="1">Nucleus</location>
    </subcellularLocation>
</comment>
<organism evidence="7 8">
    <name type="scientific">Diaporthe australafricana</name>
    <dbReference type="NCBI Taxonomy" id="127596"/>
    <lineage>
        <taxon>Eukaryota</taxon>
        <taxon>Fungi</taxon>
        <taxon>Dikarya</taxon>
        <taxon>Ascomycota</taxon>
        <taxon>Pezizomycotina</taxon>
        <taxon>Sordariomycetes</taxon>
        <taxon>Sordariomycetidae</taxon>
        <taxon>Diaporthales</taxon>
        <taxon>Diaporthaceae</taxon>
        <taxon>Diaporthe</taxon>
    </lineage>
</organism>
<dbReference type="PANTHER" id="PTHR31845:SF18">
    <property type="entry name" value="ZN(II)2CYS6 TRANSCRIPTION FACTOR (EUROFUNG)"/>
    <property type="match status" value="1"/>
</dbReference>
<evidence type="ECO:0000256" key="3">
    <source>
        <dbReference type="ARBA" id="ARBA00023125"/>
    </source>
</evidence>
<keyword evidence="8" id="KW-1185">Reference proteome</keyword>
<name>A0ABR3XZX5_9PEZI</name>
<keyword evidence="2" id="KW-0805">Transcription regulation</keyword>
<dbReference type="InterPro" id="IPR051089">
    <property type="entry name" value="prtT"/>
</dbReference>
<feature type="region of interest" description="Disordered" evidence="6">
    <location>
        <begin position="55"/>
        <end position="85"/>
    </location>
</feature>
<accession>A0ABR3XZX5</accession>
<evidence type="ECO:0000256" key="1">
    <source>
        <dbReference type="ARBA" id="ARBA00004123"/>
    </source>
</evidence>
<evidence type="ECO:0008006" key="9">
    <source>
        <dbReference type="Google" id="ProtNLM"/>
    </source>
</evidence>
<dbReference type="Proteomes" id="UP001583177">
    <property type="component" value="Unassembled WGS sequence"/>
</dbReference>
<sequence length="554" mass="62338">MARCFRLQKQCLPSDSVRKRTEHSSRNANVRINQLEGKLDSIMTLLQTVTQPTVTSASSQQTCHDEPALSASGQEQLRTPAVSSNADAELGDAVIDSPTDSVACSTTGSDEYFPQEADTCLATFRTSFLPHFPFLDLAPYESAQQLHESRPFLLRAICAVTRTSTQEKLAEGRKLKQELSHTMIVENQSSLDLLLGLMTFLAWGNDHFLNRSASLSRLMQQALSLVYDLRLNKPLPREAHMLPMMGSHSCRSSQVPAESIQQDRLEEQRALLGCFWLSSVISCYFAQMDAMRWTPRMEEFLGIISTNAECPMDASFALHIRLQQIAQKTVQLRERRELDLSEGRAPAPAIFYLKALEAQLEQLRPACFHYIELSIYETALTSSSEWPLLKPDMTSLSDLDGVEGLWRSLTAAKSWFDVTFTLSPAAVVGQAFIFWAQAVRCTITLYRLSTLNDPAWDRQAVRNTADVVSILERFAGFMHQVQGEAGEESQDDFFHDLCRILQNMRAWVGAELSIDESCWSLNAMNGQDGAAETRGQAMQPMDEWMDNLFGRLYW</sequence>
<evidence type="ECO:0000256" key="5">
    <source>
        <dbReference type="ARBA" id="ARBA00023242"/>
    </source>
</evidence>
<comment type="caution">
    <text evidence="7">The sequence shown here is derived from an EMBL/GenBank/DDBJ whole genome shotgun (WGS) entry which is preliminary data.</text>
</comment>
<dbReference type="PANTHER" id="PTHR31845">
    <property type="entry name" value="FINGER DOMAIN PROTEIN, PUTATIVE-RELATED"/>
    <property type="match status" value="1"/>
</dbReference>
<feature type="compositionally biased region" description="Polar residues" evidence="6">
    <location>
        <begin position="71"/>
        <end position="85"/>
    </location>
</feature>